<dbReference type="AlphaFoldDB" id="A0A9N9MGS9"/>
<feature type="compositionally biased region" description="Basic and acidic residues" evidence="1">
    <location>
        <begin position="328"/>
        <end position="337"/>
    </location>
</feature>
<dbReference type="PANTHER" id="PTHR23053:SF0">
    <property type="entry name" value="HYDROCEPHALUS-INDUCING PROTEIN HOMOLOG"/>
    <property type="match status" value="1"/>
</dbReference>
<dbReference type="GO" id="GO:0005930">
    <property type="term" value="C:axoneme"/>
    <property type="evidence" value="ECO:0007669"/>
    <property type="project" value="TreeGrafter"/>
</dbReference>
<name>A0A9N9MGS9_9CUCU</name>
<feature type="compositionally biased region" description="Low complexity" evidence="1">
    <location>
        <begin position="376"/>
        <end position="387"/>
    </location>
</feature>
<evidence type="ECO:0000256" key="1">
    <source>
        <dbReference type="SAM" id="MobiDB-lite"/>
    </source>
</evidence>
<dbReference type="GO" id="GO:1904158">
    <property type="term" value="P:axonemal central apparatus assembly"/>
    <property type="evidence" value="ECO:0007669"/>
    <property type="project" value="TreeGrafter"/>
</dbReference>
<dbReference type="InterPro" id="IPR033305">
    <property type="entry name" value="Hydin-like"/>
</dbReference>
<gene>
    <name evidence="2" type="ORF">CEUTPL_LOCUS5136</name>
</gene>
<dbReference type="Proteomes" id="UP001152799">
    <property type="component" value="Chromosome 2"/>
</dbReference>
<dbReference type="GO" id="GO:0003341">
    <property type="term" value="P:cilium movement"/>
    <property type="evidence" value="ECO:0007669"/>
    <property type="project" value="TreeGrafter"/>
</dbReference>
<feature type="region of interest" description="Disordered" evidence="1">
    <location>
        <begin position="320"/>
        <end position="392"/>
    </location>
</feature>
<dbReference type="OrthoDB" id="6782628at2759"/>
<sequence length="714" mass="81038">MDLRNDRKMSRYSSINQWNKPPGGKDLSCPEIYSIKDDEIYPFLLDMDPVTINKGVKPSQMLAAFKLTTEECSRKLRSPLRKYKLGTKKDAFKRVPEAIIFLNYEKGYNNTTLTIINQAEVTQNLHIYYEPSRFFTLSMDTRVGNLSKIAPGMALVLNVAFVPTDTSRDYAHKIEFSSGDTSFIVPIFGYVRFRLRLYIFIRGLPITGTFAQRRAELGSALRAERLGEVEKPVVSHFDAASEICFCGVMLYSVEIQPSMEPDQLLKQDLTSKCDSLYNKLKRIYQGLDNLITSQVNTHTGNPVIRVDPHVLYDLVDLSDSESSISNGSHRENADGHGDRRRRIIVPNGHLLDSESYNQESRHSRTNASVHPEKQVSPEPISSSRPPSVNGLENLHERVPSIERVSGRNSLLDAPYSNIEWPTSRFPIRSRSAGQPNYFQSTAVVQPPDVPFPPHRIILPDSASLNNVPNNPSLNNNPTVTNRSNQTNRIPQVHFSNPECINSTTAGVNLSHSISVADLVDQLRSLNFSPLHNRSASSDYNYNPPGYKDVNRWNIKYTMDMSLPNFLERIEKLRLSRGVSKNHLLHSASELFVKDALLRHRTGIFQSWDDLVSFRYGTKFEGVLKESSADIKLQLLRRNLLPYLQTRLTTQNISSVIELIELSRAVEETESRVQRYLPPPTNYRYLFEPELAYHKPSHASTVLIDTEVMSDGKPQ</sequence>
<protein>
    <submittedName>
        <fullName evidence="2">Uncharacterized protein</fullName>
    </submittedName>
</protein>
<evidence type="ECO:0000313" key="3">
    <source>
        <dbReference type="Proteomes" id="UP001152799"/>
    </source>
</evidence>
<accession>A0A9N9MGS9</accession>
<reference evidence="2" key="1">
    <citation type="submission" date="2022-01" db="EMBL/GenBank/DDBJ databases">
        <authorList>
            <person name="King R."/>
        </authorList>
    </citation>
    <scope>NUCLEOTIDE SEQUENCE</scope>
</reference>
<dbReference type="PANTHER" id="PTHR23053">
    <property type="entry name" value="DLEC1 DELETED IN LUNG AND ESOPHAGEAL CANCER 1"/>
    <property type="match status" value="1"/>
</dbReference>
<proteinExistence type="predicted"/>
<keyword evidence="3" id="KW-1185">Reference proteome</keyword>
<evidence type="ECO:0000313" key="2">
    <source>
        <dbReference type="EMBL" id="CAG9764497.1"/>
    </source>
</evidence>
<dbReference type="EMBL" id="OU892278">
    <property type="protein sequence ID" value="CAG9764497.1"/>
    <property type="molecule type" value="Genomic_DNA"/>
</dbReference>
<organism evidence="2 3">
    <name type="scientific">Ceutorhynchus assimilis</name>
    <name type="common">cabbage seed weevil</name>
    <dbReference type="NCBI Taxonomy" id="467358"/>
    <lineage>
        <taxon>Eukaryota</taxon>
        <taxon>Metazoa</taxon>
        <taxon>Ecdysozoa</taxon>
        <taxon>Arthropoda</taxon>
        <taxon>Hexapoda</taxon>
        <taxon>Insecta</taxon>
        <taxon>Pterygota</taxon>
        <taxon>Neoptera</taxon>
        <taxon>Endopterygota</taxon>
        <taxon>Coleoptera</taxon>
        <taxon>Polyphaga</taxon>
        <taxon>Cucujiformia</taxon>
        <taxon>Curculionidae</taxon>
        <taxon>Ceutorhynchinae</taxon>
        <taxon>Ceutorhynchus</taxon>
    </lineage>
</organism>